<feature type="compositionally biased region" description="Basic and acidic residues" evidence="1">
    <location>
        <begin position="43"/>
        <end position="69"/>
    </location>
</feature>
<keyword evidence="3" id="KW-1185">Reference proteome</keyword>
<evidence type="ECO:0000313" key="2">
    <source>
        <dbReference type="EMBL" id="KAL0953195.1"/>
    </source>
</evidence>
<name>A0ABR3JBW6_9AGAR</name>
<dbReference type="Pfam" id="PF07491">
    <property type="entry name" value="PPI_Ypi1"/>
    <property type="match status" value="1"/>
</dbReference>
<gene>
    <name evidence="2" type="ORF">HGRIS_004450</name>
</gene>
<feature type="region of interest" description="Disordered" evidence="1">
    <location>
        <begin position="27"/>
        <end position="106"/>
    </location>
</feature>
<reference evidence="3" key="1">
    <citation type="submission" date="2024-06" db="EMBL/GenBank/DDBJ databases">
        <title>Multi-omics analyses provide insights into the biosynthesis of the anticancer antibiotic pleurotin in Hohenbuehelia grisea.</title>
        <authorList>
            <person name="Weaver J.A."/>
            <person name="Alberti F."/>
        </authorList>
    </citation>
    <scope>NUCLEOTIDE SEQUENCE [LARGE SCALE GENOMIC DNA]</scope>
    <source>
        <strain evidence="3">T-177</strain>
    </source>
</reference>
<evidence type="ECO:0000256" key="1">
    <source>
        <dbReference type="SAM" id="MobiDB-lite"/>
    </source>
</evidence>
<dbReference type="InterPro" id="IPR011107">
    <property type="entry name" value="PPI_Ypi1"/>
</dbReference>
<feature type="compositionally biased region" description="Acidic residues" evidence="1">
    <location>
        <begin position="29"/>
        <end position="42"/>
    </location>
</feature>
<organism evidence="2 3">
    <name type="scientific">Hohenbuehelia grisea</name>
    <dbReference type="NCBI Taxonomy" id="104357"/>
    <lineage>
        <taxon>Eukaryota</taxon>
        <taxon>Fungi</taxon>
        <taxon>Dikarya</taxon>
        <taxon>Basidiomycota</taxon>
        <taxon>Agaricomycotina</taxon>
        <taxon>Agaricomycetes</taxon>
        <taxon>Agaricomycetidae</taxon>
        <taxon>Agaricales</taxon>
        <taxon>Pleurotineae</taxon>
        <taxon>Pleurotaceae</taxon>
        <taxon>Hohenbuehelia</taxon>
    </lineage>
</organism>
<dbReference type="EMBL" id="JASNQZ010000008">
    <property type="protein sequence ID" value="KAL0953195.1"/>
    <property type="molecule type" value="Genomic_DNA"/>
</dbReference>
<dbReference type="Proteomes" id="UP001556367">
    <property type="component" value="Unassembled WGS sequence"/>
</dbReference>
<feature type="compositionally biased region" description="Polar residues" evidence="1">
    <location>
        <begin position="71"/>
        <end position="90"/>
    </location>
</feature>
<accession>A0ABR3JBW6</accession>
<proteinExistence type="predicted"/>
<sequence>MVIHLCHGTECGAATSVCCIYHKPKAFDESSDEDSSDSDSDSCCDHSGDGRSHRHLDRAQPSRGGDRDGGMQQSRSSDGTINEIQKSSEPNAYEKAKYKGKRKDES</sequence>
<evidence type="ECO:0000313" key="3">
    <source>
        <dbReference type="Proteomes" id="UP001556367"/>
    </source>
</evidence>
<feature type="compositionally biased region" description="Basic and acidic residues" evidence="1">
    <location>
        <begin position="92"/>
        <end position="106"/>
    </location>
</feature>
<comment type="caution">
    <text evidence="2">The sequence shown here is derived from an EMBL/GenBank/DDBJ whole genome shotgun (WGS) entry which is preliminary data.</text>
</comment>
<protein>
    <submittedName>
        <fullName evidence="2">Uncharacterized protein</fullName>
    </submittedName>
</protein>